<keyword evidence="3 4" id="KW-0949">S-adenosyl-L-methionine</keyword>
<dbReference type="NCBIfam" id="TIGR00675">
    <property type="entry name" value="dcm"/>
    <property type="match status" value="1"/>
</dbReference>
<evidence type="ECO:0000256" key="2">
    <source>
        <dbReference type="ARBA" id="ARBA00022679"/>
    </source>
</evidence>
<dbReference type="Gene3D" id="3.90.120.10">
    <property type="entry name" value="DNA Methylase, subunit A, domain 2"/>
    <property type="match status" value="1"/>
</dbReference>
<proteinExistence type="inferred from homology"/>
<comment type="caution">
    <text evidence="7">The sequence shown here is derived from an EMBL/GenBank/DDBJ whole genome shotgun (WGS) entry which is preliminary data.</text>
</comment>
<evidence type="ECO:0000256" key="6">
    <source>
        <dbReference type="SAM" id="MobiDB-lite"/>
    </source>
</evidence>
<dbReference type="InterPro" id="IPR050750">
    <property type="entry name" value="C5-MTase"/>
</dbReference>
<dbReference type="Gene3D" id="3.40.50.150">
    <property type="entry name" value="Vaccinia Virus protein VP39"/>
    <property type="match status" value="1"/>
</dbReference>
<dbReference type="PANTHER" id="PTHR46098:SF1">
    <property type="entry name" value="TRNA (CYTOSINE(38)-C(5))-METHYLTRANSFERASE"/>
    <property type="match status" value="1"/>
</dbReference>
<dbReference type="PANTHER" id="PTHR46098">
    <property type="entry name" value="TRNA (CYTOSINE(38)-C(5))-METHYLTRANSFERASE"/>
    <property type="match status" value="1"/>
</dbReference>
<dbReference type="Pfam" id="PF00145">
    <property type="entry name" value="DNA_methylase"/>
    <property type="match status" value="1"/>
</dbReference>
<accession>A0ABN9QDL5</accession>
<reference evidence="7" key="1">
    <citation type="submission" date="2023-10" db="EMBL/GenBank/DDBJ databases">
        <authorList>
            <person name="Chen Y."/>
            <person name="Shah S."/>
            <person name="Dougan E. K."/>
            <person name="Thang M."/>
            <person name="Chan C."/>
        </authorList>
    </citation>
    <scope>NUCLEOTIDE SEQUENCE [LARGE SCALE GENOMIC DNA]</scope>
</reference>
<dbReference type="Proteomes" id="UP001189429">
    <property type="component" value="Unassembled WGS sequence"/>
</dbReference>
<dbReference type="SUPFAM" id="SSF53335">
    <property type="entry name" value="S-adenosyl-L-methionine-dependent methyltransferases"/>
    <property type="match status" value="1"/>
</dbReference>
<keyword evidence="2 4" id="KW-0808">Transferase</keyword>
<dbReference type="InterPro" id="IPR029063">
    <property type="entry name" value="SAM-dependent_MTases_sf"/>
</dbReference>
<evidence type="ECO:0000256" key="4">
    <source>
        <dbReference type="PROSITE-ProRule" id="PRU01016"/>
    </source>
</evidence>
<evidence type="ECO:0008006" key="9">
    <source>
        <dbReference type="Google" id="ProtNLM"/>
    </source>
</evidence>
<dbReference type="PROSITE" id="PS51679">
    <property type="entry name" value="SAM_MT_C5"/>
    <property type="match status" value="1"/>
</dbReference>
<evidence type="ECO:0000256" key="3">
    <source>
        <dbReference type="ARBA" id="ARBA00022691"/>
    </source>
</evidence>
<keyword evidence="1 4" id="KW-0489">Methyltransferase</keyword>
<gene>
    <name evidence="7" type="ORF">PCOR1329_LOCUS10944</name>
</gene>
<feature type="region of interest" description="Disordered" evidence="6">
    <location>
        <begin position="1"/>
        <end position="24"/>
    </location>
</feature>
<protein>
    <recommendedName>
        <fullName evidence="9">DNA (cytosine-5-)-methyltransferase</fullName>
    </recommendedName>
</protein>
<name>A0ABN9QDL5_9DINO</name>
<comment type="similarity">
    <text evidence="4 5">Belongs to the class I-like SAM-binding methyltransferase superfamily. C5-methyltransferase family.</text>
</comment>
<keyword evidence="8" id="KW-1185">Reference proteome</keyword>
<dbReference type="PRINTS" id="PR00105">
    <property type="entry name" value="C5METTRFRASE"/>
</dbReference>
<evidence type="ECO:0000313" key="7">
    <source>
        <dbReference type="EMBL" id="CAK0803999.1"/>
    </source>
</evidence>
<dbReference type="InterPro" id="IPR001525">
    <property type="entry name" value="C5_MeTfrase"/>
</dbReference>
<evidence type="ECO:0000256" key="1">
    <source>
        <dbReference type="ARBA" id="ARBA00022603"/>
    </source>
</evidence>
<sequence length="371" mass="40916">MVAKQPTPGGGCRPATTKKSPVKAPTERNSLYVMTDCSGIEAPLQALSGLGVDIVHVAASENPKSLQKFLGNNIKPVYFFKDMLERDDSAIDSPIDVYIAGPPCQTFSRAGRRGGDGALFNRCIDTIVSKRPRVFLLENVDGLVARHGSLLESFITRFKDDGGYNVYTNMLDSAKVGGVPQHRQRIYLIGILKTVDDGTFEWPHEFKQCGMKTILDPKETPFKMVAPKATQTTACNNLIEAIEAIKKLSWDPTKKACVIDIDSTKMNWRHDESLCLTASRGRTGGYYVSNRGRRLRLNECLRLQAHNPKLIKIGKVSVNQMMAAAGNAMTVSVIERLMLRALPAAQLADSRMLQKRWEDLASATATLASMR</sequence>
<evidence type="ECO:0000256" key="5">
    <source>
        <dbReference type="RuleBase" id="RU000416"/>
    </source>
</evidence>
<organism evidence="7 8">
    <name type="scientific">Prorocentrum cordatum</name>
    <dbReference type="NCBI Taxonomy" id="2364126"/>
    <lineage>
        <taxon>Eukaryota</taxon>
        <taxon>Sar</taxon>
        <taxon>Alveolata</taxon>
        <taxon>Dinophyceae</taxon>
        <taxon>Prorocentrales</taxon>
        <taxon>Prorocentraceae</taxon>
        <taxon>Prorocentrum</taxon>
    </lineage>
</organism>
<feature type="active site" evidence="4">
    <location>
        <position position="104"/>
    </location>
</feature>
<dbReference type="EMBL" id="CAUYUJ010003124">
    <property type="protein sequence ID" value="CAK0803999.1"/>
    <property type="molecule type" value="Genomic_DNA"/>
</dbReference>
<evidence type="ECO:0000313" key="8">
    <source>
        <dbReference type="Proteomes" id="UP001189429"/>
    </source>
</evidence>